<dbReference type="PRINTS" id="PR00409">
    <property type="entry name" value="PHDIOXRDTASE"/>
</dbReference>
<dbReference type="SUPFAM" id="SSF63380">
    <property type="entry name" value="Riboflavin synthase domain-like"/>
    <property type="match status" value="1"/>
</dbReference>
<keyword evidence="5" id="KW-0479">Metal-binding</keyword>
<dbReference type="Pfam" id="PF00111">
    <property type="entry name" value="Fer2"/>
    <property type="match status" value="1"/>
</dbReference>
<dbReference type="InterPro" id="IPR012675">
    <property type="entry name" value="Beta-grasp_dom_sf"/>
</dbReference>
<keyword evidence="2" id="KW-0285">Flavoprotein</keyword>
<evidence type="ECO:0000256" key="7">
    <source>
        <dbReference type="ARBA" id="ARBA00023004"/>
    </source>
</evidence>
<feature type="domain" description="FAD-binding FR-type" evidence="10">
    <location>
        <begin position="17"/>
        <end position="119"/>
    </location>
</feature>
<evidence type="ECO:0000256" key="2">
    <source>
        <dbReference type="ARBA" id="ARBA00022630"/>
    </source>
</evidence>
<keyword evidence="8" id="KW-0411">Iron-sulfur</keyword>
<protein>
    <submittedName>
        <fullName evidence="11">Iron-sulfur protein</fullName>
    </submittedName>
</protein>
<dbReference type="InterPro" id="IPR017927">
    <property type="entry name" value="FAD-bd_FR_type"/>
</dbReference>
<keyword evidence="7" id="KW-0408">Iron</keyword>
<dbReference type="InterPro" id="IPR039261">
    <property type="entry name" value="FNR_nucleotide-bd"/>
</dbReference>
<dbReference type="Gene3D" id="2.40.30.10">
    <property type="entry name" value="Translation factors"/>
    <property type="match status" value="1"/>
</dbReference>
<gene>
    <name evidence="11" type="ORF">BIZ92_26115</name>
</gene>
<dbReference type="Gene3D" id="3.10.20.30">
    <property type="match status" value="1"/>
</dbReference>
<dbReference type="PROSITE" id="PS51384">
    <property type="entry name" value="FAD_FR"/>
    <property type="match status" value="1"/>
</dbReference>
<evidence type="ECO:0000313" key="12">
    <source>
        <dbReference type="Proteomes" id="UP000187251"/>
    </source>
</evidence>
<evidence type="ECO:0000313" key="11">
    <source>
        <dbReference type="EMBL" id="OMG86345.1"/>
    </source>
</evidence>
<evidence type="ECO:0000259" key="9">
    <source>
        <dbReference type="PROSITE" id="PS51085"/>
    </source>
</evidence>
<dbReference type="PANTHER" id="PTHR47354:SF1">
    <property type="entry name" value="CARNITINE MONOOXYGENASE REDUCTASE SUBUNIT"/>
    <property type="match status" value="1"/>
</dbReference>
<evidence type="ECO:0000256" key="5">
    <source>
        <dbReference type="ARBA" id="ARBA00022723"/>
    </source>
</evidence>
<evidence type="ECO:0000256" key="1">
    <source>
        <dbReference type="ARBA" id="ARBA00001917"/>
    </source>
</evidence>
<dbReference type="InterPro" id="IPR050415">
    <property type="entry name" value="MRET"/>
</dbReference>
<reference evidence="11 12" key="1">
    <citation type="submission" date="2016-09" db="EMBL/GenBank/DDBJ databases">
        <title>Phylogenomics of Achromobacter.</title>
        <authorList>
            <person name="Jeukens J."/>
            <person name="Freschi L."/>
            <person name="Vincent A.T."/>
            <person name="Emond-Rheault J.-G."/>
            <person name="Kukavica-Ibrulj I."/>
            <person name="Charette S.J."/>
            <person name="Levesque R.C."/>
        </authorList>
    </citation>
    <scope>NUCLEOTIDE SEQUENCE [LARGE SCALE GENOMIC DNA]</scope>
    <source>
        <strain evidence="11 12">AUS488</strain>
    </source>
</reference>
<dbReference type="CDD" id="cd06185">
    <property type="entry name" value="PDR_like"/>
    <property type="match status" value="1"/>
</dbReference>
<dbReference type="EMBL" id="MJMN01000015">
    <property type="protein sequence ID" value="OMG86345.1"/>
    <property type="molecule type" value="Genomic_DNA"/>
</dbReference>
<dbReference type="InterPro" id="IPR001041">
    <property type="entry name" value="2Fe-2S_ferredoxin-type"/>
</dbReference>
<dbReference type="GO" id="GO:0051537">
    <property type="term" value="F:2 iron, 2 sulfur cluster binding"/>
    <property type="evidence" value="ECO:0007669"/>
    <property type="project" value="UniProtKB-KW"/>
</dbReference>
<dbReference type="CDD" id="cd00207">
    <property type="entry name" value="fer2"/>
    <property type="match status" value="1"/>
</dbReference>
<dbReference type="PANTHER" id="PTHR47354">
    <property type="entry name" value="NADH OXIDOREDUCTASE HCR"/>
    <property type="match status" value="1"/>
</dbReference>
<dbReference type="Pfam" id="PF22290">
    <property type="entry name" value="DmmA-like_N"/>
    <property type="match status" value="1"/>
</dbReference>
<name>A0A1R1JSN2_ALCXX</name>
<dbReference type="InterPro" id="IPR054582">
    <property type="entry name" value="DmmA-like_N"/>
</dbReference>
<proteinExistence type="predicted"/>
<dbReference type="AlphaFoldDB" id="A0A1R1JSN2"/>
<evidence type="ECO:0000256" key="6">
    <source>
        <dbReference type="ARBA" id="ARBA00023002"/>
    </source>
</evidence>
<dbReference type="GO" id="GO:0046872">
    <property type="term" value="F:metal ion binding"/>
    <property type="evidence" value="ECO:0007669"/>
    <property type="project" value="UniProtKB-KW"/>
</dbReference>
<dbReference type="Gene3D" id="3.40.50.80">
    <property type="entry name" value="Nucleotide-binding domain of ferredoxin-NADP reductase (FNR) module"/>
    <property type="match status" value="1"/>
</dbReference>
<keyword evidence="3" id="KW-0288">FMN</keyword>
<dbReference type="GO" id="GO:0016491">
    <property type="term" value="F:oxidoreductase activity"/>
    <property type="evidence" value="ECO:0007669"/>
    <property type="project" value="UniProtKB-KW"/>
</dbReference>
<dbReference type="RefSeq" id="WP_076412279.1">
    <property type="nucleotide sequence ID" value="NZ_AP028040.1"/>
</dbReference>
<comment type="caution">
    <text evidence="11">The sequence shown here is derived from an EMBL/GenBank/DDBJ whole genome shotgun (WGS) entry which is preliminary data.</text>
</comment>
<dbReference type="InterPro" id="IPR006058">
    <property type="entry name" value="2Fe2S_fd_BS"/>
</dbReference>
<evidence type="ECO:0000256" key="3">
    <source>
        <dbReference type="ARBA" id="ARBA00022643"/>
    </source>
</evidence>
<evidence type="ECO:0000256" key="4">
    <source>
        <dbReference type="ARBA" id="ARBA00022714"/>
    </source>
</evidence>
<dbReference type="PROSITE" id="PS00197">
    <property type="entry name" value="2FE2S_FER_1"/>
    <property type="match status" value="1"/>
</dbReference>
<dbReference type="SUPFAM" id="SSF52343">
    <property type="entry name" value="Ferredoxin reductase-like, C-terminal NADP-linked domain"/>
    <property type="match status" value="1"/>
</dbReference>
<feature type="domain" description="2Fe-2S ferredoxin-type" evidence="9">
    <location>
        <begin position="251"/>
        <end position="334"/>
    </location>
</feature>
<dbReference type="Proteomes" id="UP000187251">
    <property type="component" value="Unassembled WGS sequence"/>
</dbReference>
<keyword evidence="4" id="KW-0001">2Fe-2S</keyword>
<evidence type="ECO:0000256" key="8">
    <source>
        <dbReference type="ARBA" id="ARBA00023014"/>
    </source>
</evidence>
<sequence>MNASLPFAALRATYTVGEPLTLRVHGIRWEAEGIHAFELVHPEGIGLPEVEAGAHVDVHLPGGGVRSYSLAGDPADRSRWTLGVLREANGRGGSRAMHESVRVGQTLTIGWPRNAFRLAAGAEHTVLLAGGIGITPLKAMAHVLASQSASFELHYCARTRQHAAFVDELRALVPPERLHLHHDNGEHAKGLDIDALLANAPPGTHVYFCGPAGFMDACENAARHWPEGTVHSEHFKAPTRPQVDAAPAGSFEVRLARSGATVPVLPEQTIVRALELAGHRIPTSCLSGLCGACKVEYLEGEVDHQDYILSDEERTHCLTTCVSRAKSACLVLDL</sequence>
<dbReference type="InterPro" id="IPR036010">
    <property type="entry name" value="2Fe-2S_ferredoxin-like_sf"/>
</dbReference>
<dbReference type="InterPro" id="IPR017938">
    <property type="entry name" value="Riboflavin_synthase-like_b-brl"/>
</dbReference>
<keyword evidence="6" id="KW-0560">Oxidoreductase</keyword>
<dbReference type="OrthoDB" id="544091at2"/>
<comment type="cofactor">
    <cofactor evidence="1">
        <name>FMN</name>
        <dbReference type="ChEBI" id="CHEBI:58210"/>
    </cofactor>
</comment>
<accession>A0A1R1JSN2</accession>
<organism evidence="11 12">
    <name type="scientific">Alcaligenes xylosoxydans xylosoxydans</name>
    <name type="common">Achromobacter xylosoxidans</name>
    <dbReference type="NCBI Taxonomy" id="85698"/>
    <lineage>
        <taxon>Bacteria</taxon>
        <taxon>Pseudomonadati</taxon>
        <taxon>Pseudomonadota</taxon>
        <taxon>Betaproteobacteria</taxon>
        <taxon>Burkholderiales</taxon>
        <taxon>Alcaligenaceae</taxon>
        <taxon>Achromobacter</taxon>
    </lineage>
</organism>
<dbReference type="PROSITE" id="PS51085">
    <property type="entry name" value="2FE2S_FER_2"/>
    <property type="match status" value="1"/>
</dbReference>
<dbReference type="SUPFAM" id="SSF54292">
    <property type="entry name" value="2Fe-2S ferredoxin-like"/>
    <property type="match status" value="1"/>
</dbReference>
<evidence type="ECO:0000259" key="10">
    <source>
        <dbReference type="PROSITE" id="PS51384"/>
    </source>
</evidence>